<protein>
    <submittedName>
        <fullName evidence="4">C39 family peptidase</fullName>
    </submittedName>
</protein>
<feature type="domain" description="Peptidase C39-like" evidence="3">
    <location>
        <begin position="134"/>
        <end position="265"/>
    </location>
</feature>
<organism evidence="4 5">
    <name type="scientific">Tumebacillus lipolyticus</name>
    <dbReference type="NCBI Taxonomy" id="1280370"/>
    <lineage>
        <taxon>Bacteria</taxon>
        <taxon>Bacillati</taxon>
        <taxon>Bacillota</taxon>
        <taxon>Bacilli</taxon>
        <taxon>Bacillales</taxon>
        <taxon>Alicyclobacillaceae</taxon>
        <taxon>Tumebacillus</taxon>
    </lineage>
</organism>
<keyword evidence="2" id="KW-0732">Signal</keyword>
<evidence type="ECO:0000313" key="4">
    <source>
        <dbReference type="EMBL" id="MFD2170054.1"/>
    </source>
</evidence>
<dbReference type="InterPro" id="IPR039564">
    <property type="entry name" value="Peptidase_C39-like"/>
</dbReference>
<dbReference type="Pfam" id="PF13529">
    <property type="entry name" value="Peptidase_C39_2"/>
    <property type="match status" value="1"/>
</dbReference>
<reference evidence="5" key="1">
    <citation type="journal article" date="2019" name="Int. J. Syst. Evol. Microbiol.">
        <title>The Global Catalogue of Microorganisms (GCM) 10K type strain sequencing project: providing services to taxonomists for standard genome sequencing and annotation.</title>
        <authorList>
            <consortium name="The Broad Institute Genomics Platform"/>
            <consortium name="The Broad Institute Genome Sequencing Center for Infectious Disease"/>
            <person name="Wu L."/>
            <person name="Ma J."/>
        </authorList>
    </citation>
    <scope>NUCLEOTIDE SEQUENCE [LARGE SCALE GENOMIC DNA]</scope>
    <source>
        <strain evidence="5">CGMCC 1.13574</strain>
    </source>
</reference>
<feature type="compositionally biased region" description="Polar residues" evidence="1">
    <location>
        <begin position="95"/>
        <end position="107"/>
    </location>
</feature>
<feature type="region of interest" description="Disordered" evidence="1">
    <location>
        <begin position="85"/>
        <end position="107"/>
    </location>
</feature>
<evidence type="ECO:0000256" key="1">
    <source>
        <dbReference type="SAM" id="MobiDB-lite"/>
    </source>
</evidence>
<comment type="caution">
    <text evidence="4">The sequence shown here is derived from an EMBL/GenBank/DDBJ whole genome shotgun (WGS) entry which is preliminary data.</text>
</comment>
<evidence type="ECO:0000313" key="5">
    <source>
        <dbReference type="Proteomes" id="UP001597343"/>
    </source>
</evidence>
<dbReference type="Proteomes" id="UP001597343">
    <property type="component" value="Unassembled WGS sequence"/>
</dbReference>
<evidence type="ECO:0000259" key="3">
    <source>
        <dbReference type="Pfam" id="PF13529"/>
    </source>
</evidence>
<dbReference type="RefSeq" id="WP_386045687.1">
    <property type="nucleotide sequence ID" value="NZ_JBHUIO010000005.1"/>
</dbReference>
<gene>
    <name evidence="4" type="ORF">ACFSOY_08595</name>
</gene>
<keyword evidence="5" id="KW-1185">Reference proteome</keyword>
<name>A0ABW4ZXI1_9BACL</name>
<sequence length="299" mass="32387">MKKAVAITSLLALALPVVLASSANASDSKVLGVNSDGSKVRIDYPIDAQTQAIIKEKEKLVQMHKEVRAGKRSKQEVDKGVEEFGKRHGGMKRSPTASSKADDPSTLQTMVSAVEPEAARYSSNYITNLIQEAQINGYYCGPATASAIIKSKGIQASQSQTAAYMGTNTYGETPWYNGTYPMRDALNYYISGSWYSPYGTSVTTTEFKDKVTFDIDYGYGVAGDAYQVPNGPHLNGHPDNQTILHWFAIDGYSAYGDSTHYADPASGCSALTWGNQVPRYSTLTTTKVATIVDGRGIIW</sequence>
<dbReference type="EMBL" id="JBHUIO010000005">
    <property type="protein sequence ID" value="MFD2170054.1"/>
    <property type="molecule type" value="Genomic_DNA"/>
</dbReference>
<feature type="chain" id="PRO_5047266393" evidence="2">
    <location>
        <begin position="26"/>
        <end position="299"/>
    </location>
</feature>
<evidence type="ECO:0000256" key="2">
    <source>
        <dbReference type="SAM" id="SignalP"/>
    </source>
</evidence>
<feature type="signal peptide" evidence="2">
    <location>
        <begin position="1"/>
        <end position="25"/>
    </location>
</feature>
<accession>A0ABW4ZXI1</accession>
<proteinExistence type="predicted"/>